<evidence type="ECO:0000313" key="4">
    <source>
        <dbReference type="Proteomes" id="UP000005324"/>
    </source>
</evidence>
<dbReference type="AlphaFoldDB" id="D5RU95"/>
<accession>D5RU95</accession>
<keyword evidence="4" id="KW-1185">Reference proteome</keyword>
<feature type="region of interest" description="Disordered" evidence="1">
    <location>
        <begin position="34"/>
        <end position="55"/>
    </location>
</feature>
<protein>
    <submittedName>
        <fullName evidence="3">Uncharacterized protein</fullName>
    </submittedName>
</protein>
<keyword evidence="2" id="KW-0732">Signal</keyword>
<dbReference type="Proteomes" id="UP000005324">
    <property type="component" value="Unassembled WGS sequence"/>
</dbReference>
<dbReference type="HOGENOM" id="CLU_3037309_0_0_5"/>
<sequence length="55" mass="5777">MPRPPLAPACLALLAGLSLPAALHAQSPVLSPAGEGAETQRLIEQLRPRTRGIRL</sequence>
<evidence type="ECO:0000313" key="3">
    <source>
        <dbReference type="EMBL" id="EFH09127.1"/>
    </source>
</evidence>
<reference evidence="3 4" key="1">
    <citation type="submission" date="2010-04" db="EMBL/GenBank/DDBJ databases">
        <authorList>
            <person name="Qin X."/>
            <person name="Bachman B."/>
            <person name="Battles P."/>
            <person name="Bell A."/>
            <person name="Bess C."/>
            <person name="Bickham C."/>
            <person name="Chaboub L."/>
            <person name="Chen D."/>
            <person name="Coyle M."/>
            <person name="Deiros D.R."/>
            <person name="Dinh H."/>
            <person name="Forbes L."/>
            <person name="Fowler G."/>
            <person name="Francisco L."/>
            <person name="Fu Q."/>
            <person name="Gubbala S."/>
            <person name="Hale W."/>
            <person name="Han Y."/>
            <person name="Hemphill L."/>
            <person name="Highlander S.K."/>
            <person name="Hirani K."/>
            <person name="Hogues M."/>
            <person name="Jackson L."/>
            <person name="Jakkamsetti A."/>
            <person name="Javaid M."/>
            <person name="Jiang H."/>
            <person name="Korchina V."/>
            <person name="Kovar C."/>
            <person name="Lara F."/>
            <person name="Lee S."/>
            <person name="Mata R."/>
            <person name="Mathew T."/>
            <person name="Moen C."/>
            <person name="Morales K."/>
            <person name="Munidasa M."/>
            <person name="Nazareth L."/>
            <person name="Ngo R."/>
            <person name="Nguyen L."/>
            <person name="Okwuonu G."/>
            <person name="Ongeri F."/>
            <person name="Patil S."/>
            <person name="Petrosino J."/>
            <person name="Pham C."/>
            <person name="Pham P."/>
            <person name="Pu L.-L."/>
            <person name="Puazo M."/>
            <person name="Raj R."/>
            <person name="Reid J."/>
            <person name="Rouhana J."/>
            <person name="Saada N."/>
            <person name="Shang Y."/>
            <person name="Simmons D."/>
            <person name="Thornton R."/>
            <person name="Warren J."/>
            <person name="Weissenberger G."/>
            <person name="Zhang J."/>
            <person name="Zhang L."/>
            <person name="Zhou C."/>
            <person name="Zhu D."/>
            <person name="Muzny D."/>
            <person name="Worley K."/>
            <person name="Gibbs R."/>
        </authorList>
    </citation>
    <scope>NUCLEOTIDE SEQUENCE [LARGE SCALE GENOMIC DNA]</scope>
    <source>
        <strain evidence="3 4">ATCC 49957</strain>
    </source>
</reference>
<name>D5RU95_9PROT</name>
<evidence type="ECO:0000256" key="1">
    <source>
        <dbReference type="SAM" id="MobiDB-lite"/>
    </source>
</evidence>
<feature type="non-terminal residue" evidence="3">
    <location>
        <position position="55"/>
    </location>
</feature>
<dbReference type="EMBL" id="ADVL01000955">
    <property type="protein sequence ID" value="EFH09127.1"/>
    <property type="molecule type" value="Genomic_DNA"/>
</dbReference>
<comment type="caution">
    <text evidence="3">The sequence shown here is derived from an EMBL/GenBank/DDBJ whole genome shotgun (WGS) entry which is preliminary data.</text>
</comment>
<feature type="chain" id="PRO_5003075871" evidence="2">
    <location>
        <begin position="26"/>
        <end position="55"/>
    </location>
</feature>
<gene>
    <name evidence="3" type="ORF">HMPREF0731_4657</name>
</gene>
<evidence type="ECO:0000256" key="2">
    <source>
        <dbReference type="SAM" id="SignalP"/>
    </source>
</evidence>
<feature type="signal peptide" evidence="2">
    <location>
        <begin position="1"/>
        <end position="25"/>
    </location>
</feature>
<organism evidence="3 4">
    <name type="scientific">Pseudoroseomonas cervicalis ATCC 49957</name>
    <dbReference type="NCBI Taxonomy" id="525371"/>
    <lineage>
        <taxon>Bacteria</taxon>
        <taxon>Pseudomonadati</taxon>
        <taxon>Pseudomonadota</taxon>
        <taxon>Alphaproteobacteria</taxon>
        <taxon>Acetobacterales</taxon>
        <taxon>Roseomonadaceae</taxon>
        <taxon>Roseomonas</taxon>
    </lineage>
</organism>
<proteinExistence type="predicted"/>